<organism evidence="4 5">
    <name type="scientific">Prorocentrum cordatum</name>
    <dbReference type="NCBI Taxonomy" id="2364126"/>
    <lineage>
        <taxon>Eukaryota</taxon>
        <taxon>Sar</taxon>
        <taxon>Alveolata</taxon>
        <taxon>Dinophyceae</taxon>
        <taxon>Prorocentrales</taxon>
        <taxon>Prorocentraceae</taxon>
        <taxon>Prorocentrum</taxon>
    </lineage>
</organism>
<keyword evidence="3" id="KW-0472">Membrane</keyword>
<evidence type="ECO:0000313" key="4">
    <source>
        <dbReference type="EMBL" id="CAK0854309.1"/>
    </source>
</evidence>
<comment type="caution">
    <text evidence="4">The sequence shown here is derived from an EMBL/GenBank/DDBJ whole genome shotgun (WGS) entry which is preliminary data.</text>
</comment>
<evidence type="ECO:0000256" key="3">
    <source>
        <dbReference type="SAM" id="Phobius"/>
    </source>
</evidence>
<evidence type="ECO:0000256" key="1">
    <source>
        <dbReference type="ARBA" id="ARBA00023125"/>
    </source>
</evidence>
<accession>A0ABN9U5Q8</accession>
<evidence type="ECO:0000313" key="5">
    <source>
        <dbReference type="Proteomes" id="UP001189429"/>
    </source>
</evidence>
<keyword evidence="3" id="KW-1133">Transmembrane helix</keyword>
<dbReference type="InterPro" id="IPR013762">
    <property type="entry name" value="Integrase-like_cat_sf"/>
</dbReference>
<keyword evidence="1" id="KW-0238">DNA-binding</keyword>
<dbReference type="Proteomes" id="UP001189429">
    <property type="component" value="Unassembled WGS sequence"/>
</dbReference>
<protein>
    <recommendedName>
        <fullName evidence="6">Reverse transcriptase domain-containing protein</fullName>
    </recommendedName>
</protein>
<dbReference type="SUPFAM" id="SSF56349">
    <property type="entry name" value="DNA breaking-rejoining enzymes"/>
    <property type="match status" value="1"/>
</dbReference>
<dbReference type="SUPFAM" id="SSF56672">
    <property type="entry name" value="DNA/RNA polymerases"/>
    <property type="match status" value="1"/>
</dbReference>
<sequence>ALVVWSATSAAPPACPPCACECSPRYHIACPDVSGASIVHLVSVWCSHAVAFLLGILLGVFVVPAFLSCKWLVGSIWRRSRTAASVSTAPVEATSAEVRPLRGLDAPVFGVAEANVYRFGAVPSAPQVWGFLRDAALQLGAALPPSPFLLAGGAGVGAAWVPQALALENPAAAAAAVVAAAGGGGAAVPAPGDGAGGGGGDAVPGGAGALAAALGVAMPPPLGGGGAGAGGPGGGAAAAGAAAAVAPLAAADPRVFPLATDHAGRRQLDYSVALRDATTTPRDDWPIKGPRTTQWCLEHMRRNAGGPLAWHSKWKAEARLRDSDAICQQHEMNCRLLEMATCYDQLNASELATFELVSRQTQLIEERHYEEAVAAQVAAEEKKDKKQGLGASESLLASEAEHYMGVSASKGNLCISPMLTEFIAEQLKAEAAVAKERRVQAPRCRLGDPCIFASTSVAPVFDRGWETSARQPPCSSAMKPAGRQRDVFPLPPLALDERAASCRSRRGQQRAQRGAAWRRWANDGIAALNQLSGHGAGVAAPPGLTSSAAQASALDHISQAFRDFPVPPDYHEDRVSGEAALAELLSSAPGYSAESQRVKPYSKDLVSWPDMSTAPVKVTELVDQADRECLLGWRRTMLKGEMSASDSRDAPAPRHPYVDPILANNPRAYAGFVGKLLQGGMISFRVARAADPYSLGFFFVGKVGKGTLRLVFDTRVANEDFEPPPKTTLPTAAAWSALESQRPVVLAQGDIQCAFYHMLVPKGMEECFTLPTISNQLLGITHVDGLPVASDCYLQPMVRVLPMGWSWSLLFCQSIMRRALVENGFSDGSLIEDGRPSPVLHSPVSLAAVGYVDNCAVVGCDANIVTAKRDQITQTLESWGLPIHSIDAASPKTVFTGLEIDGEKGTVRVKPSNVLRLRHAILAVLRRGAASPRLLEVLLGHITWAMICKRETLSILHSVYAFKSLKDPNVRYRCTAAVTARANALGLDELHLEEGILDSVAVDYVESFNPEGSVKGFLEVPKEIMEGQPAAVQRSITLRVARKQQHPRPMQLAEGAISFLEMSAVTDSTRERYRGHAERFLEWVTWHGLDFHSAPQLDVALVAFMTDLALDGFDSATGRMSVAALRHFLPQLLGGRRPLPRAARALDGWRRLVPPQMRLPLPRAAAMAVAGWMISRNLPSMGVFVALVFHAYLRPSEAYRLRVSSLVPPIAGAGFSSWGIIVNDAKAGRPGKTGETDESALVDAPELWPVLLALKANREPSASLWNFRSADIRLMFAQGLRELGLQKESPSLYTLRHGGASHDLLSGSRSLAEVKERGRWVTDKSLRRYGKRTRMQQRIGDLPVEVSRFGNQVLERLAELIVCSFVEGHFPLAVPLQPMPAIPPVAKRAPVLT</sequence>
<evidence type="ECO:0008006" key="6">
    <source>
        <dbReference type="Google" id="ProtNLM"/>
    </source>
</evidence>
<feature type="non-terminal residue" evidence="4">
    <location>
        <position position="1"/>
    </location>
</feature>
<feature type="transmembrane region" description="Helical" evidence="3">
    <location>
        <begin position="49"/>
        <end position="73"/>
    </location>
</feature>
<name>A0ABN9U5Q8_9DINO</name>
<evidence type="ECO:0000256" key="2">
    <source>
        <dbReference type="ARBA" id="ARBA00023172"/>
    </source>
</evidence>
<dbReference type="Gene3D" id="1.10.150.130">
    <property type="match status" value="1"/>
</dbReference>
<feature type="non-terminal residue" evidence="4">
    <location>
        <position position="1393"/>
    </location>
</feature>
<proteinExistence type="predicted"/>
<dbReference type="InterPro" id="IPR011010">
    <property type="entry name" value="DNA_brk_join_enz"/>
</dbReference>
<dbReference type="InterPro" id="IPR043502">
    <property type="entry name" value="DNA/RNA_pol_sf"/>
</dbReference>
<dbReference type="SUPFAM" id="SSF47823">
    <property type="entry name" value="lambda integrase-like, N-terminal domain"/>
    <property type="match status" value="1"/>
</dbReference>
<dbReference type="EMBL" id="CAUYUJ010015468">
    <property type="protein sequence ID" value="CAK0854309.1"/>
    <property type="molecule type" value="Genomic_DNA"/>
</dbReference>
<keyword evidence="5" id="KW-1185">Reference proteome</keyword>
<gene>
    <name evidence="4" type="ORF">PCOR1329_LOCUS45463</name>
</gene>
<dbReference type="Gene3D" id="1.10.443.10">
    <property type="entry name" value="Intergrase catalytic core"/>
    <property type="match status" value="1"/>
</dbReference>
<keyword evidence="2" id="KW-0233">DNA recombination</keyword>
<dbReference type="InterPro" id="IPR010998">
    <property type="entry name" value="Integrase_recombinase_N"/>
</dbReference>
<reference evidence="4" key="1">
    <citation type="submission" date="2023-10" db="EMBL/GenBank/DDBJ databases">
        <authorList>
            <person name="Chen Y."/>
            <person name="Shah S."/>
            <person name="Dougan E. K."/>
            <person name="Thang M."/>
            <person name="Chan C."/>
        </authorList>
    </citation>
    <scope>NUCLEOTIDE SEQUENCE [LARGE SCALE GENOMIC DNA]</scope>
</reference>
<keyword evidence="3" id="KW-0812">Transmembrane</keyword>